<dbReference type="InterPro" id="IPR026910">
    <property type="entry name" value="Shisa"/>
</dbReference>
<evidence type="ECO:0000313" key="8">
    <source>
        <dbReference type="Proteomes" id="UP000001542"/>
    </source>
</evidence>
<protein>
    <submittedName>
        <fullName evidence="7">Uncharacterized protein</fullName>
    </submittedName>
</protein>
<dbReference type="Proteomes" id="UP000001542">
    <property type="component" value="Unassembled WGS sequence"/>
</dbReference>
<dbReference type="AlphaFoldDB" id="A2DTX6"/>
<keyword evidence="4 6" id="KW-0472">Membrane</keyword>
<keyword evidence="3 6" id="KW-1133">Transmembrane helix</keyword>
<dbReference type="KEGG" id="tva:4774130"/>
<proteinExistence type="predicted"/>
<dbReference type="EMBL" id="DS113246">
    <property type="protein sequence ID" value="EAY16123.1"/>
    <property type="molecule type" value="Genomic_DNA"/>
</dbReference>
<keyword evidence="2 6" id="KW-0812">Transmembrane</keyword>
<feature type="transmembrane region" description="Helical" evidence="6">
    <location>
        <begin position="140"/>
        <end position="163"/>
    </location>
</feature>
<dbReference type="SMR" id="A2DTX6"/>
<name>A2DTX6_TRIV3</name>
<feature type="compositionally biased region" description="Low complexity" evidence="5">
    <location>
        <begin position="200"/>
        <end position="221"/>
    </location>
</feature>
<keyword evidence="8" id="KW-1185">Reference proteome</keyword>
<dbReference type="VEuPathDB" id="TrichDB:TVAG_465110"/>
<evidence type="ECO:0000256" key="4">
    <source>
        <dbReference type="ARBA" id="ARBA00023136"/>
    </source>
</evidence>
<evidence type="ECO:0000256" key="6">
    <source>
        <dbReference type="SAM" id="Phobius"/>
    </source>
</evidence>
<evidence type="ECO:0000256" key="5">
    <source>
        <dbReference type="SAM" id="MobiDB-lite"/>
    </source>
</evidence>
<dbReference type="RefSeq" id="XP_001328346.1">
    <property type="nucleotide sequence ID" value="XM_001328311.1"/>
</dbReference>
<reference evidence="7" key="1">
    <citation type="submission" date="2006-10" db="EMBL/GenBank/DDBJ databases">
        <authorList>
            <person name="Amadeo P."/>
            <person name="Zhao Q."/>
            <person name="Wortman J."/>
            <person name="Fraser-Liggett C."/>
            <person name="Carlton J."/>
        </authorList>
    </citation>
    <scope>NUCLEOTIDE SEQUENCE</scope>
    <source>
        <strain evidence="7">G3</strain>
    </source>
</reference>
<comment type="subcellular location">
    <subcellularLocation>
        <location evidence="1">Membrane</location>
    </subcellularLocation>
</comment>
<evidence type="ECO:0000256" key="1">
    <source>
        <dbReference type="ARBA" id="ARBA00004370"/>
    </source>
</evidence>
<evidence type="ECO:0000313" key="7">
    <source>
        <dbReference type="EMBL" id="EAY16123.1"/>
    </source>
</evidence>
<accession>A2DTX6</accession>
<dbReference type="PANTHER" id="PTHR31395:SF23">
    <property type="entry name" value="GEO05642P1"/>
    <property type="match status" value="1"/>
</dbReference>
<dbReference type="VEuPathDB" id="TrichDB:TVAGG3_0719120"/>
<evidence type="ECO:0000256" key="3">
    <source>
        <dbReference type="ARBA" id="ARBA00022989"/>
    </source>
</evidence>
<sequence length="232" mass="25605">MILFTSGKFDHGIVITGNKYVEIQPVKSYSATYAVFVAVYDGEASFESDKINNVISPDGKVIEKAQINGSFWTVFSQDMTKDATALIQTKKSQKDDLSYIIDGENSDYVFSYFLNGLAGDTGSYRYFPRITKEKTNSKTVGIIAGIVVAIIIIVIIVVVIVFIKVRKHHKSSSSSPSSSSKKIKKYDNNNADFAQPAGVYPNQGYPPNQPQTYQQQQAPIYSAPLDPASPYQ</sequence>
<feature type="region of interest" description="Disordered" evidence="5">
    <location>
        <begin position="191"/>
        <end position="232"/>
    </location>
</feature>
<evidence type="ECO:0000256" key="2">
    <source>
        <dbReference type="ARBA" id="ARBA00022692"/>
    </source>
</evidence>
<dbReference type="InParanoid" id="A2DTX6"/>
<dbReference type="PANTHER" id="PTHR31395">
    <property type="entry name" value="SHISA"/>
    <property type="match status" value="1"/>
</dbReference>
<gene>
    <name evidence="7" type="ORF">TVAG_465110</name>
</gene>
<organism evidence="7 8">
    <name type="scientific">Trichomonas vaginalis (strain ATCC PRA-98 / G3)</name>
    <dbReference type="NCBI Taxonomy" id="412133"/>
    <lineage>
        <taxon>Eukaryota</taxon>
        <taxon>Metamonada</taxon>
        <taxon>Parabasalia</taxon>
        <taxon>Trichomonadida</taxon>
        <taxon>Trichomonadidae</taxon>
        <taxon>Trichomonas</taxon>
    </lineage>
</organism>
<dbReference type="GO" id="GO:0016020">
    <property type="term" value="C:membrane"/>
    <property type="evidence" value="ECO:0007669"/>
    <property type="project" value="UniProtKB-SubCell"/>
</dbReference>
<reference evidence="7" key="2">
    <citation type="journal article" date="2007" name="Science">
        <title>Draft genome sequence of the sexually transmitted pathogen Trichomonas vaginalis.</title>
        <authorList>
            <person name="Carlton J.M."/>
            <person name="Hirt R.P."/>
            <person name="Silva J.C."/>
            <person name="Delcher A.L."/>
            <person name="Schatz M."/>
            <person name="Zhao Q."/>
            <person name="Wortman J.R."/>
            <person name="Bidwell S.L."/>
            <person name="Alsmark U.C.M."/>
            <person name="Besteiro S."/>
            <person name="Sicheritz-Ponten T."/>
            <person name="Noel C.J."/>
            <person name="Dacks J.B."/>
            <person name="Foster P.G."/>
            <person name="Simillion C."/>
            <person name="Van de Peer Y."/>
            <person name="Miranda-Saavedra D."/>
            <person name="Barton G.J."/>
            <person name="Westrop G.D."/>
            <person name="Mueller S."/>
            <person name="Dessi D."/>
            <person name="Fiori P.L."/>
            <person name="Ren Q."/>
            <person name="Paulsen I."/>
            <person name="Zhang H."/>
            <person name="Bastida-Corcuera F.D."/>
            <person name="Simoes-Barbosa A."/>
            <person name="Brown M.T."/>
            <person name="Hayes R.D."/>
            <person name="Mukherjee M."/>
            <person name="Okumura C.Y."/>
            <person name="Schneider R."/>
            <person name="Smith A.J."/>
            <person name="Vanacova S."/>
            <person name="Villalvazo M."/>
            <person name="Haas B.J."/>
            <person name="Pertea M."/>
            <person name="Feldblyum T.V."/>
            <person name="Utterback T.R."/>
            <person name="Shu C.L."/>
            <person name="Osoegawa K."/>
            <person name="de Jong P.J."/>
            <person name="Hrdy I."/>
            <person name="Horvathova L."/>
            <person name="Zubacova Z."/>
            <person name="Dolezal P."/>
            <person name="Malik S.B."/>
            <person name="Logsdon J.M. Jr."/>
            <person name="Henze K."/>
            <person name="Gupta A."/>
            <person name="Wang C.C."/>
            <person name="Dunne R.L."/>
            <person name="Upcroft J.A."/>
            <person name="Upcroft P."/>
            <person name="White O."/>
            <person name="Salzberg S.L."/>
            <person name="Tang P."/>
            <person name="Chiu C.-H."/>
            <person name="Lee Y.-S."/>
            <person name="Embley T.M."/>
            <person name="Coombs G.H."/>
            <person name="Mottram J.C."/>
            <person name="Tachezy J."/>
            <person name="Fraser-Liggett C.M."/>
            <person name="Johnson P.J."/>
        </authorList>
    </citation>
    <scope>NUCLEOTIDE SEQUENCE [LARGE SCALE GENOMIC DNA]</scope>
    <source>
        <strain evidence="7">G3</strain>
    </source>
</reference>